<dbReference type="Gene3D" id="2.60.20.10">
    <property type="entry name" value="Crystallins"/>
    <property type="match status" value="1"/>
</dbReference>
<dbReference type="Proteomes" id="UP001596241">
    <property type="component" value="Unassembled WGS sequence"/>
</dbReference>
<proteinExistence type="predicted"/>
<dbReference type="RefSeq" id="WP_345092601.1">
    <property type="nucleotide sequence ID" value="NZ_BAAAWG010000022.1"/>
</dbReference>
<keyword evidence="3" id="KW-1185">Reference proteome</keyword>
<comment type="caution">
    <text evidence="2">The sequence shown here is derived from an EMBL/GenBank/DDBJ whole genome shotgun (WGS) entry which is preliminary data.</text>
</comment>
<evidence type="ECO:0000313" key="3">
    <source>
        <dbReference type="Proteomes" id="UP001596241"/>
    </source>
</evidence>
<organism evidence="2 3">
    <name type="scientific">Streptomyces ramulosus</name>
    <dbReference type="NCBI Taxonomy" id="47762"/>
    <lineage>
        <taxon>Bacteria</taxon>
        <taxon>Bacillati</taxon>
        <taxon>Actinomycetota</taxon>
        <taxon>Actinomycetes</taxon>
        <taxon>Kitasatosporales</taxon>
        <taxon>Streptomycetaceae</taxon>
        <taxon>Streptomyces</taxon>
    </lineage>
</organism>
<sequence>MLTAVVVGLSAPGTHAQSPDPTSQRSASVAASAASGPKHCAVVIKKVEPGEAESEVVSQRCADSASALNASAPGTAADTQLFRLYGARDFTGTVYTIYGSDGPCDGAGYRYPTLGWAYNDFAWSIELADPCNTANVHEHANWGGAVARVNGKMSDLGYLGGRVSSIAVWHS</sequence>
<evidence type="ECO:0000313" key="2">
    <source>
        <dbReference type="EMBL" id="MFC5891979.1"/>
    </source>
</evidence>
<name>A0ABW1FFN1_9ACTN</name>
<gene>
    <name evidence="2" type="ORF">ACFP3M_03975</name>
</gene>
<evidence type="ECO:0000256" key="1">
    <source>
        <dbReference type="SAM" id="MobiDB-lite"/>
    </source>
</evidence>
<reference evidence="3" key="1">
    <citation type="journal article" date="2019" name="Int. J. Syst. Evol. Microbiol.">
        <title>The Global Catalogue of Microorganisms (GCM) 10K type strain sequencing project: providing services to taxonomists for standard genome sequencing and annotation.</title>
        <authorList>
            <consortium name="The Broad Institute Genomics Platform"/>
            <consortium name="The Broad Institute Genome Sequencing Center for Infectious Disease"/>
            <person name="Wu L."/>
            <person name="Ma J."/>
        </authorList>
    </citation>
    <scope>NUCLEOTIDE SEQUENCE [LARGE SCALE GENOMIC DNA]</scope>
    <source>
        <strain evidence="3">CGMCC 1.15809</strain>
    </source>
</reference>
<dbReference type="EMBL" id="JBHSPW010000002">
    <property type="protein sequence ID" value="MFC5891979.1"/>
    <property type="molecule type" value="Genomic_DNA"/>
</dbReference>
<accession>A0ABW1FFN1</accession>
<protein>
    <submittedName>
        <fullName evidence="2">Uncharacterized protein</fullName>
    </submittedName>
</protein>
<feature type="region of interest" description="Disordered" evidence="1">
    <location>
        <begin position="9"/>
        <end position="30"/>
    </location>
</feature>